<dbReference type="InterPro" id="IPR001927">
    <property type="entry name" value="Na/Gal_symport"/>
</dbReference>
<feature type="transmembrane region" description="Helical" evidence="1">
    <location>
        <begin position="20"/>
        <end position="37"/>
    </location>
</feature>
<dbReference type="OrthoDB" id="9764596at2"/>
<feature type="transmembrane region" description="Helical" evidence="1">
    <location>
        <begin position="43"/>
        <end position="62"/>
    </location>
</feature>
<name>C6LF16_9FIRM</name>
<proteinExistence type="predicted"/>
<comment type="caution">
    <text evidence="2">The sequence shown here is derived from an EMBL/GenBank/DDBJ whole genome shotgun (WGS) entry which is preliminary data.</text>
</comment>
<dbReference type="RefSeq" id="WP_006862009.1">
    <property type="nucleotide sequence ID" value="NZ_ACCL02000009.1"/>
</dbReference>
<dbReference type="eggNOG" id="COG2211">
    <property type="taxonomic scope" value="Bacteria"/>
</dbReference>
<dbReference type="GO" id="GO:0008643">
    <property type="term" value="P:carbohydrate transport"/>
    <property type="evidence" value="ECO:0007669"/>
    <property type="project" value="InterPro"/>
</dbReference>
<dbReference type="InterPro" id="IPR036259">
    <property type="entry name" value="MFS_trans_sf"/>
</dbReference>
<dbReference type="PANTHER" id="PTHR11328:SF24">
    <property type="entry name" value="MAJOR FACILITATOR SUPERFAMILY (MFS) PROFILE DOMAIN-CONTAINING PROTEIN"/>
    <property type="match status" value="1"/>
</dbReference>
<dbReference type="EMBL" id="ACCL02000009">
    <property type="protein sequence ID" value="EET60755.1"/>
    <property type="molecule type" value="Genomic_DNA"/>
</dbReference>
<evidence type="ECO:0000313" key="3">
    <source>
        <dbReference type="Proteomes" id="UP000005561"/>
    </source>
</evidence>
<dbReference type="GO" id="GO:0005886">
    <property type="term" value="C:plasma membrane"/>
    <property type="evidence" value="ECO:0007669"/>
    <property type="project" value="TreeGrafter"/>
</dbReference>
<keyword evidence="1" id="KW-1133">Transmembrane helix</keyword>
<dbReference type="SUPFAM" id="SSF103473">
    <property type="entry name" value="MFS general substrate transporter"/>
    <property type="match status" value="1"/>
</dbReference>
<dbReference type="AlphaFoldDB" id="C6LF16"/>
<dbReference type="CDD" id="cd17332">
    <property type="entry name" value="MFS_MelB_like"/>
    <property type="match status" value="1"/>
</dbReference>
<sequence length="457" mass="50296">MEEKKYLKWYNKVGYGSGDIAGNVVYAFLSSFVMIYLTNTVGLNAGIVGTLIAVSKLFDGVTDVFFGSMIDKTKSRMGKARPWMLYGYIGCAVTLAAIFAIPVNMGKTAQYAWFFIAYTLLNAVFYTANNIAYSALTALVTKNSRERVEMGSYRFIFAFSTSLLIQSVTIKFVAMLGGGAAGWRTAAVIYAIIGLVVNTISVLSVKELPEEELNEDHGETDEKYSLLTAAKLLVSNKFYLIICVTYILQQIYTAMLNMGIYYMTYVLLNENLYPLFSWAINIPLIIALIITPALVEKWKGIYRLNLCGYVIGTLGRALVVVAAYLGSVPLMLVFTGIAAFGMGPWQGDMNAVIANCSEYTYLTKQKRVDGTMYSCTSLGIKLGGGLGIAITGWLLEFSGFDGTAAVQSASCMNMLHIMYLWIPVAISLIITFLMSKMNVEKANAGLRNRLEEHTVQK</sequence>
<feature type="transmembrane region" description="Helical" evidence="1">
    <location>
        <begin position="306"/>
        <end position="325"/>
    </location>
</feature>
<feature type="transmembrane region" description="Helical" evidence="1">
    <location>
        <begin position="238"/>
        <end position="263"/>
    </location>
</feature>
<dbReference type="NCBIfam" id="TIGR00792">
    <property type="entry name" value="gph"/>
    <property type="match status" value="1"/>
</dbReference>
<protein>
    <submittedName>
        <fullName evidence="2">Transporter, major facilitator family protein</fullName>
    </submittedName>
</protein>
<dbReference type="STRING" id="168384.SAMN05660368_02360"/>
<reference evidence="2" key="1">
    <citation type="submission" date="2009-07" db="EMBL/GenBank/DDBJ databases">
        <authorList>
            <person name="Weinstock G."/>
            <person name="Sodergren E."/>
            <person name="Clifton S."/>
            <person name="Fulton L."/>
            <person name="Fulton B."/>
            <person name="Courtney L."/>
            <person name="Fronick C."/>
            <person name="Harrison M."/>
            <person name="Strong C."/>
            <person name="Farmer C."/>
            <person name="Delahaunty K."/>
            <person name="Markovic C."/>
            <person name="Hall O."/>
            <person name="Minx P."/>
            <person name="Tomlinson C."/>
            <person name="Mitreva M."/>
            <person name="Nelson J."/>
            <person name="Hou S."/>
            <person name="Wollam A."/>
            <person name="Pepin K.H."/>
            <person name="Johnson M."/>
            <person name="Bhonagiri V."/>
            <person name="Nash W.E."/>
            <person name="Warren W."/>
            <person name="Chinwalla A."/>
            <person name="Mardis E.R."/>
            <person name="Wilson R.K."/>
        </authorList>
    </citation>
    <scope>NUCLEOTIDE SEQUENCE [LARGE SCALE GENOMIC DNA]</scope>
    <source>
        <strain evidence="2">DSM 14469</strain>
    </source>
</reference>
<feature type="transmembrane region" description="Helical" evidence="1">
    <location>
        <begin position="331"/>
        <end position="353"/>
    </location>
</feature>
<feature type="transmembrane region" description="Helical" evidence="1">
    <location>
        <begin position="373"/>
        <end position="395"/>
    </location>
</feature>
<dbReference type="Pfam" id="PF13347">
    <property type="entry name" value="MFS_2"/>
    <property type="match status" value="1"/>
</dbReference>
<feature type="transmembrane region" description="Helical" evidence="1">
    <location>
        <begin position="83"/>
        <end position="105"/>
    </location>
</feature>
<feature type="transmembrane region" description="Helical" evidence="1">
    <location>
        <begin position="111"/>
        <end position="132"/>
    </location>
</feature>
<evidence type="ECO:0000313" key="2">
    <source>
        <dbReference type="EMBL" id="EET60755.1"/>
    </source>
</evidence>
<keyword evidence="1" id="KW-0472">Membrane</keyword>
<feature type="transmembrane region" description="Helical" evidence="1">
    <location>
        <begin position="153"/>
        <end position="174"/>
    </location>
</feature>
<dbReference type="InterPro" id="IPR039672">
    <property type="entry name" value="MFS_2"/>
</dbReference>
<dbReference type="GO" id="GO:0015293">
    <property type="term" value="F:symporter activity"/>
    <property type="evidence" value="ECO:0007669"/>
    <property type="project" value="InterPro"/>
</dbReference>
<dbReference type="GO" id="GO:0006814">
    <property type="term" value="P:sodium ion transport"/>
    <property type="evidence" value="ECO:0007669"/>
    <property type="project" value="InterPro"/>
</dbReference>
<feature type="transmembrane region" description="Helical" evidence="1">
    <location>
        <begin position="415"/>
        <end position="434"/>
    </location>
</feature>
<dbReference type="PANTHER" id="PTHR11328">
    <property type="entry name" value="MAJOR FACILITATOR SUPERFAMILY DOMAIN-CONTAINING PROTEIN"/>
    <property type="match status" value="1"/>
</dbReference>
<organism evidence="2 3">
    <name type="scientific">Marvinbryantia formatexigens DSM 14469</name>
    <dbReference type="NCBI Taxonomy" id="478749"/>
    <lineage>
        <taxon>Bacteria</taxon>
        <taxon>Bacillati</taxon>
        <taxon>Bacillota</taxon>
        <taxon>Clostridia</taxon>
        <taxon>Lachnospirales</taxon>
        <taxon>Lachnospiraceae</taxon>
        <taxon>Marvinbryantia</taxon>
    </lineage>
</organism>
<evidence type="ECO:0000256" key="1">
    <source>
        <dbReference type="SAM" id="Phobius"/>
    </source>
</evidence>
<accession>C6LF16</accession>
<gene>
    <name evidence="2" type="ORF">BRYFOR_07217</name>
</gene>
<keyword evidence="3" id="KW-1185">Reference proteome</keyword>
<feature type="transmembrane region" description="Helical" evidence="1">
    <location>
        <begin position="275"/>
        <end position="294"/>
    </location>
</feature>
<dbReference type="Proteomes" id="UP000005561">
    <property type="component" value="Unassembled WGS sequence"/>
</dbReference>
<dbReference type="Gene3D" id="1.20.1250.20">
    <property type="entry name" value="MFS general substrate transporter like domains"/>
    <property type="match status" value="1"/>
</dbReference>
<feature type="transmembrane region" description="Helical" evidence="1">
    <location>
        <begin position="186"/>
        <end position="205"/>
    </location>
</feature>
<keyword evidence="1" id="KW-0812">Transmembrane</keyword>